<dbReference type="RefSeq" id="WP_226754541.1">
    <property type="nucleotide sequence ID" value="NZ_JAJATW010000013.1"/>
</dbReference>
<comment type="caution">
    <text evidence="1">The sequence shown here is derived from an EMBL/GenBank/DDBJ whole genome shotgun (WGS) entry which is preliminary data.</text>
</comment>
<name>A0A9X1IQN0_9GAMM</name>
<keyword evidence="2" id="KW-1185">Reference proteome</keyword>
<sequence length="160" mass="18794">MYQSIETFSKRWIFKREDPKVDAEDFAQIHLLTESAAEQIWRDYISVDQLHPDHFTIQDWPKKEAAQVIEGKLSWEKAWDSSESNLPDGFLAHFETWGDDTKVYFCCHSGLVFEVTWGVFKRTWKAFLFLDNGPVLVGRKKKQAAQFHSSGWANLLYRVF</sequence>
<dbReference type="InterPro" id="IPR021334">
    <property type="entry name" value="DUF2947"/>
</dbReference>
<accession>A0A9X1IQN0</accession>
<evidence type="ECO:0000313" key="1">
    <source>
        <dbReference type="EMBL" id="MCB5162188.1"/>
    </source>
</evidence>
<dbReference type="Proteomes" id="UP001139095">
    <property type="component" value="Unassembled WGS sequence"/>
</dbReference>
<protein>
    <submittedName>
        <fullName evidence="1">DUF2947 domain-containing protein</fullName>
    </submittedName>
</protein>
<reference evidence="1" key="1">
    <citation type="submission" date="2021-10" db="EMBL/GenBank/DDBJ databases">
        <title>Marinomonas pontica sp. nov., isolated from the Black Sea.</title>
        <authorList>
            <person name="Zhao L.-H."/>
            <person name="Xue J.-H."/>
        </authorList>
    </citation>
    <scope>NUCLEOTIDE SEQUENCE</scope>
    <source>
        <strain evidence="1">E8</strain>
    </source>
</reference>
<organism evidence="1 2">
    <name type="scientific">Marinomonas algarum</name>
    <dbReference type="NCBI Taxonomy" id="2883105"/>
    <lineage>
        <taxon>Bacteria</taxon>
        <taxon>Pseudomonadati</taxon>
        <taxon>Pseudomonadota</taxon>
        <taxon>Gammaproteobacteria</taxon>
        <taxon>Oceanospirillales</taxon>
        <taxon>Oceanospirillaceae</taxon>
        <taxon>Marinomonas</taxon>
    </lineage>
</organism>
<dbReference type="EMBL" id="JAJATW010000013">
    <property type="protein sequence ID" value="MCB5162188.1"/>
    <property type="molecule type" value="Genomic_DNA"/>
</dbReference>
<dbReference type="Pfam" id="PF11163">
    <property type="entry name" value="DUF2947"/>
    <property type="match status" value="1"/>
</dbReference>
<evidence type="ECO:0000313" key="2">
    <source>
        <dbReference type="Proteomes" id="UP001139095"/>
    </source>
</evidence>
<proteinExistence type="predicted"/>
<gene>
    <name evidence="1" type="ORF">LG368_09770</name>
</gene>
<dbReference type="AlphaFoldDB" id="A0A9X1IQN0"/>